<dbReference type="InterPro" id="IPR036397">
    <property type="entry name" value="RNaseH_sf"/>
</dbReference>
<evidence type="ECO:0000256" key="6">
    <source>
        <dbReference type="ARBA" id="ARBA00023204"/>
    </source>
</evidence>
<gene>
    <name evidence="7" type="ORF">QJV37_00520</name>
</gene>
<accession>A0ABU2IIW4</accession>
<dbReference type="InterPro" id="IPR012337">
    <property type="entry name" value="RNaseH-like_sf"/>
</dbReference>
<sequence length="166" mass="18168">MTKPKRILAFDISLGQPGVALVEIRNGQTTIVDKSNIKTTTKDSAAVRASIVYAWAVHFIERNRGKGFDFVVRELFQGRTWKQNAPVFSAWAAVDQALNVFGLAYTDDPITPGTHFKAVVGNGKASKQEVAEAVRKWTGFEGEFASDDESDACSLALYKAIKEGLI</sequence>
<keyword evidence="3" id="KW-0460">Magnesium</keyword>
<dbReference type="InterPro" id="IPR002176">
    <property type="entry name" value="X-over_junc_endoDNase_RuvC"/>
</dbReference>
<name>A0ABU2IIW4_9LIST</name>
<evidence type="ECO:0000256" key="5">
    <source>
        <dbReference type="ARBA" id="ARBA00023172"/>
    </source>
</evidence>
<keyword evidence="4" id="KW-0238">DNA-binding</keyword>
<keyword evidence="8" id="KW-1185">Reference proteome</keyword>
<dbReference type="Proteomes" id="UP001252688">
    <property type="component" value="Unassembled WGS sequence"/>
</dbReference>
<protein>
    <submittedName>
        <fullName evidence="7">Crossover junction endodeoxyribonuclease RuvC</fullName>
    </submittedName>
</protein>
<comment type="caution">
    <text evidence="7">The sequence shown here is derived from an EMBL/GenBank/DDBJ whole genome shotgun (WGS) entry which is preliminary data.</text>
</comment>
<evidence type="ECO:0000256" key="4">
    <source>
        <dbReference type="ARBA" id="ARBA00023125"/>
    </source>
</evidence>
<dbReference type="EMBL" id="JASBAM010000001">
    <property type="protein sequence ID" value="MDT0112606.1"/>
    <property type="molecule type" value="Genomic_DNA"/>
</dbReference>
<keyword evidence="5" id="KW-0233">DNA recombination</keyword>
<dbReference type="RefSeq" id="WP_311177995.1">
    <property type="nucleotide sequence ID" value="NZ_JASAZZ010000001.1"/>
</dbReference>
<dbReference type="Pfam" id="PF02075">
    <property type="entry name" value="RuvC"/>
    <property type="match status" value="1"/>
</dbReference>
<dbReference type="Gene3D" id="3.30.420.10">
    <property type="entry name" value="Ribonuclease H-like superfamily/Ribonuclease H"/>
    <property type="match status" value="1"/>
</dbReference>
<dbReference type="PROSITE" id="PS01321">
    <property type="entry name" value="RUVC"/>
    <property type="match status" value="1"/>
</dbReference>
<proteinExistence type="inferred from homology"/>
<evidence type="ECO:0000313" key="7">
    <source>
        <dbReference type="EMBL" id="MDT0112606.1"/>
    </source>
</evidence>
<evidence type="ECO:0000256" key="1">
    <source>
        <dbReference type="ARBA" id="ARBA00009518"/>
    </source>
</evidence>
<keyword evidence="6" id="KW-0234">DNA repair</keyword>
<evidence type="ECO:0000256" key="2">
    <source>
        <dbReference type="ARBA" id="ARBA00022763"/>
    </source>
</evidence>
<reference evidence="7 8" key="1">
    <citation type="submission" date="2023-05" db="EMBL/GenBank/DDBJ databases">
        <title>A Combination of Whole Genome Sequencing and Metagenomics Reveals Diversity of Listeria spp. in Soil Collected from the Nantahala National Forest.</title>
        <authorList>
            <person name="Wang J."/>
            <person name="Schamp C.N."/>
            <person name="Hudson L.K."/>
            <person name="Chaggar H.K."/>
            <person name="Bryan D.W."/>
            <person name="Radosevich M."/>
            <person name="Denes T.G."/>
        </authorList>
    </citation>
    <scope>NUCLEOTIDE SEQUENCE [LARGE SCALE GENOMIC DNA]</scope>
    <source>
        <strain evidence="7 8">UTK S2-0002</strain>
    </source>
</reference>
<evidence type="ECO:0000256" key="3">
    <source>
        <dbReference type="ARBA" id="ARBA00022842"/>
    </source>
</evidence>
<evidence type="ECO:0000313" key="8">
    <source>
        <dbReference type="Proteomes" id="UP001252688"/>
    </source>
</evidence>
<comment type="similarity">
    <text evidence="1">Belongs to the RuvC family.</text>
</comment>
<dbReference type="InterPro" id="IPR020563">
    <property type="entry name" value="X-over_junc_endoDNase_Mg_BS"/>
</dbReference>
<keyword evidence="2" id="KW-0227">DNA damage</keyword>
<dbReference type="SUPFAM" id="SSF53098">
    <property type="entry name" value="Ribonuclease H-like"/>
    <property type="match status" value="1"/>
</dbReference>
<organism evidence="7 8">
    <name type="scientific">Listeria cossartiae subsp. cayugensis</name>
    <dbReference type="NCBI Taxonomy" id="2713505"/>
    <lineage>
        <taxon>Bacteria</taxon>
        <taxon>Bacillati</taxon>
        <taxon>Bacillota</taxon>
        <taxon>Bacilli</taxon>
        <taxon>Bacillales</taxon>
        <taxon>Listeriaceae</taxon>
        <taxon>Listeria</taxon>
        <taxon>Listeria cossartiae</taxon>
    </lineage>
</organism>